<keyword evidence="2" id="KW-0436">Ligase</keyword>
<keyword evidence="3" id="KW-1185">Reference proteome</keyword>
<evidence type="ECO:0000256" key="1">
    <source>
        <dbReference type="SAM" id="SignalP"/>
    </source>
</evidence>
<feature type="signal peptide" evidence="1">
    <location>
        <begin position="1"/>
        <end position="30"/>
    </location>
</feature>
<keyword evidence="1" id="KW-0732">Signal</keyword>
<organism evidence="2 3">
    <name type="scientific">Shewanella mangrovi</name>
    <dbReference type="NCBI Taxonomy" id="1515746"/>
    <lineage>
        <taxon>Bacteria</taxon>
        <taxon>Pseudomonadati</taxon>
        <taxon>Pseudomonadota</taxon>
        <taxon>Gammaproteobacteria</taxon>
        <taxon>Alteromonadales</taxon>
        <taxon>Shewanellaceae</taxon>
        <taxon>Shewanella</taxon>
    </lineage>
</organism>
<sequence>MLFWSDVKCAARACITLVCLCYSVSGSAHFLELIPSTDIVSTPAQSKVAFTIQFTHPMAQGPLMDLAAPEQFAVFGPMGKQDLRASLSAHKRHQQQFFTAEYQIKRPGDYLFYVVPKPYWEPAEGKMIVHYTKVVVDAYGMEQGWDTELGLPTEIVPLTRPFGLWTGNLFQGVVKRDGKPVPFAEVEVEWKNDGSITPPADPYVTQVVRADVNGTFSYVMPKSGWWGFAALLEGEHTMQSPEGKQVPIEQGGLIWVYTRDMK</sequence>
<dbReference type="Pfam" id="PF10670">
    <property type="entry name" value="DUF4198"/>
    <property type="match status" value="1"/>
</dbReference>
<evidence type="ECO:0000313" key="2">
    <source>
        <dbReference type="EMBL" id="KFZ36741.1"/>
    </source>
</evidence>
<dbReference type="AlphaFoldDB" id="A0A094JWB3"/>
<feature type="chain" id="PRO_5001900909" evidence="1">
    <location>
        <begin position="31"/>
        <end position="262"/>
    </location>
</feature>
<dbReference type="OrthoDB" id="9780723at2"/>
<proteinExistence type="predicted"/>
<evidence type="ECO:0000313" key="3">
    <source>
        <dbReference type="Proteomes" id="UP000029264"/>
    </source>
</evidence>
<dbReference type="eggNOG" id="COG5266">
    <property type="taxonomic scope" value="Bacteria"/>
</dbReference>
<dbReference type="Proteomes" id="UP000029264">
    <property type="component" value="Unassembled WGS sequence"/>
</dbReference>
<dbReference type="InterPro" id="IPR019613">
    <property type="entry name" value="DUF4198"/>
</dbReference>
<dbReference type="GO" id="GO:0016874">
    <property type="term" value="F:ligase activity"/>
    <property type="evidence" value="ECO:0007669"/>
    <property type="project" value="UniProtKB-KW"/>
</dbReference>
<name>A0A094JWB3_9GAMM</name>
<protein>
    <submittedName>
        <fullName evidence="2">ATP-dependent DNA ligase</fullName>
    </submittedName>
</protein>
<reference evidence="2 3" key="1">
    <citation type="submission" date="2014-06" db="EMBL/GenBank/DDBJ databases">
        <title>Shewanella sp. YQH10.</title>
        <authorList>
            <person name="Liu Y."/>
            <person name="Zeng R."/>
        </authorList>
    </citation>
    <scope>NUCLEOTIDE SEQUENCE [LARGE SCALE GENOMIC DNA]</scope>
    <source>
        <strain evidence="2 3">YQH10</strain>
    </source>
</reference>
<dbReference type="STRING" id="1515746.HR45_14925"/>
<gene>
    <name evidence="2" type="ORF">HR45_14925</name>
</gene>
<accession>A0A094JWB3</accession>
<dbReference type="EMBL" id="JPEO01000014">
    <property type="protein sequence ID" value="KFZ36741.1"/>
    <property type="molecule type" value="Genomic_DNA"/>
</dbReference>
<comment type="caution">
    <text evidence="2">The sequence shown here is derived from an EMBL/GenBank/DDBJ whole genome shotgun (WGS) entry which is preliminary data.</text>
</comment>